<feature type="domain" description="Pyridoxamine 5'-phosphate oxidase N-terminal" evidence="1">
    <location>
        <begin position="8"/>
        <end position="134"/>
    </location>
</feature>
<organism evidence="2 3">
    <name type="scientific">Desulfosarcina alkanivorans</name>
    <dbReference type="NCBI Taxonomy" id="571177"/>
    <lineage>
        <taxon>Bacteria</taxon>
        <taxon>Pseudomonadati</taxon>
        <taxon>Thermodesulfobacteriota</taxon>
        <taxon>Desulfobacteria</taxon>
        <taxon>Desulfobacterales</taxon>
        <taxon>Desulfosarcinaceae</taxon>
        <taxon>Desulfosarcina</taxon>
    </lineage>
</organism>
<dbReference type="SUPFAM" id="SSF50475">
    <property type="entry name" value="FMN-binding split barrel"/>
    <property type="match status" value="1"/>
</dbReference>
<protein>
    <recommendedName>
        <fullName evidence="1">Pyridoxamine 5'-phosphate oxidase N-terminal domain-containing protein</fullName>
    </recommendedName>
</protein>
<reference evidence="2 3" key="1">
    <citation type="submission" date="2019-11" db="EMBL/GenBank/DDBJ databases">
        <title>Comparative genomics of hydrocarbon-degrading Desulfosarcina strains.</title>
        <authorList>
            <person name="Watanabe M."/>
            <person name="Kojima H."/>
            <person name="Fukui M."/>
        </authorList>
    </citation>
    <scope>NUCLEOTIDE SEQUENCE [LARGE SCALE GENOMIC DNA]</scope>
    <source>
        <strain evidence="2 3">PL12</strain>
    </source>
</reference>
<dbReference type="InterPro" id="IPR012349">
    <property type="entry name" value="Split_barrel_FMN-bd"/>
</dbReference>
<dbReference type="Gene3D" id="2.30.110.10">
    <property type="entry name" value="Electron Transport, Fmn-binding Protein, Chain A"/>
    <property type="match status" value="1"/>
</dbReference>
<dbReference type="KEGG" id="dalk:DSCA_40080"/>
<gene>
    <name evidence="2" type="ORF">DSCA_40080</name>
</gene>
<evidence type="ECO:0000313" key="2">
    <source>
        <dbReference type="EMBL" id="BBO70078.1"/>
    </source>
</evidence>
<dbReference type="InterPro" id="IPR011576">
    <property type="entry name" value="Pyridox_Oxase_N"/>
</dbReference>
<dbReference type="Proteomes" id="UP000427906">
    <property type="component" value="Chromosome"/>
</dbReference>
<name>A0A5K7YMN5_9BACT</name>
<dbReference type="RefSeq" id="WP_155318054.1">
    <property type="nucleotide sequence ID" value="NZ_AP021874.1"/>
</dbReference>
<evidence type="ECO:0000259" key="1">
    <source>
        <dbReference type="Pfam" id="PF01243"/>
    </source>
</evidence>
<sequence>MKDIRELKARLATLFAEQYFAVLATRSTDRIHTTLVAFAAADDLKTLFVCTPRATRKYSNLKLNPSVSLLVHNSANMATDIRQAMAVTISGDAAEVPENRLEGARRVYLGKQPHMSDFVRSPNTAIIEVAVRRYDVVAHFQDVTILEIREDRIVAP</sequence>
<dbReference type="EMBL" id="AP021874">
    <property type="protein sequence ID" value="BBO70078.1"/>
    <property type="molecule type" value="Genomic_DNA"/>
</dbReference>
<proteinExistence type="predicted"/>
<keyword evidence="3" id="KW-1185">Reference proteome</keyword>
<dbReference type="AlphaFoldDB" id="A0A5K7YMN5"/>
<dbReference type="OrthoDB" id="3034951at2"/>
<accession>A0A5K7YMN5</accession>
<evidence type="ECO:0000313" key="3">
    <source>
        <dbReference type="Proteomes" id="UP000427906"/>
    </source>
</evidence>
<dbReference type="Pfam" id="PF01243">
    <property type="entry name" value="PNPOx_N"/>
    <property type="match status" value="1"/>
</dbReference>